<evidence type="ECO:0000313" key="2">
    <source>
        <dbReference type="Proteomes" id="UP000001191"/>
    </source>
</evidence>
<protein>
    <submittedName>
        <fullName evidence="1">Plasmid stabilization system</fullName>
    </submittedName>
</protein>
<dbReference type="KEGG" id="npu:Npun_R0938"/>
<dbReference type="InterPro" id="IPR035093">
    <property type="entry name" value="RelE/ParE_toxin_dom_sf"/>
</dbReference>
<name>B2IU99_NOSP7</name>
<dbReference type="STRING" id="63737.Npun_R0938"/>
<dbReference type="SUPFAM" id="SSF143011">
    <property type="entry name" value="RelE-like"/>
    <property type="match status" value="1"/>
</dbReference>
<dbReference type="EMBL" id="CP001037">
    <property type="protein sequence ID" value="ACC79670.1"/>
    <property type="molecule type" value="Genomic_DNA"/>
</dbReference>
<dbReference type="PhylomeDB" id="B2IU99"/>
<dbReference type="AlphaFoldDB" id="B2IU99"/>
<gene>
    <name evidence="1" type="ordered locus">Npun_R0938</name>
</gene>
<reference evidence="1 2" key="2">
    <citation type="journal article" date="2013" name="Plant Physiol.">
        <title>A Nostoc punctiforme Sugar Transporter Necessary to Establish a Cyanobacterium-Plant Symbiosis.</title>
        <authorList>
            <person name="Ekman M."/>
            <person name="Picossi S."/>
            <person name="Campbell E.L."/>
            <person name="Meeks J.C."/>
            <person name="Flores E."/>
        </authorList>
    </citation>
    <scope>NUCLEOTIDE SEQUENCE [LARGE SCALE GENOMIC DNA]</scope>
    <source>
        <strain evidence="2">ATCC 29133 / PCC 73102</strain>
    </source>
</reference>
<evidence type="ECO:0000313" key="1">
    <source>
        <dbReference type="EMBL" id="ACC79670.1"/>
    </source>
</evidence>
<dbReference type="eggNOG" id="COG3041">
    <property type="taxonomic scope" value="Bacteria"/>
</dbReference>
<accession>B2IU99</accession>
<organism evidence="1 2">
    <name type="scientific">Nostoc punctiforme (strain ATCC 29133 / PCC 73102)</name>
    <dbReference type="NCBI Taxonomy" id="63737"/>
    <lineage>
        <taxon>Bacteria</taxon>
        <taxon>Bacillati</taxon>
        <taxon>Cyanobacteriota</taxon>
        <taxon>Cyanophyceae</taxon>
        <taxon>Nostocales</taxon>
        <taxon>Nostocaceae</taxon>
        <taxon>Nostoc</taxon>
    </lineage>
</organism>
<dbReference type="Proteomes" id="UP000001191">
    <property type="component" value="Chromosome"/>
</dbReference>
<keyword evidence="2" id="KW-1185">Reference proteome</keyword>
<reference evidence="2" key="1">
    <citation type="submission" date="2008-04" db="EMBL/GenBank/DDBJ databases">
        <title>Complete sequence of chromosome of Nostoc punctiforme ATCC 29133.</title>
        <authorList>
            <consortium name="US DOE Joint Genome Institute"/>
            <person name="Copeland A."/>
            <person name="Lucas S."/>
            <person name="Lapidus A."/>
            <person name="Glavina del Rio T."/>
            <person name="Dalin E."/>
            <person name="Tice H."/>
            <person name="Pitluck S."/>
            <person name="Chain P."/>
            <person name="Malfatti S."/>
            <person name="Shin M."/>
            <person name="Vergez L."/>
            <person name="Schmutz J."/>
            <person name="Larimer F."/>
            <person name="Land M."/>
            <person name="Hauser L."/>
            <person name="Kyrpides N."/>
            <person name="Kim E."/>
            <person name="Meeks J.C."/>
            <person name="Elhai J."/>
            <person name="Campbell E.L."/>
            <person name="Thiel T."/>
            <person name="Longmire J."/>
            <person name="Potts M."/>
            <person name="Atlas R."/>
        </authorList>
    </citation>
    <scope>NUCLEOTIDE SEQUENCE [LARGE SCALE GENOMIC DNA]</scope>
    <source>
        <strain evidence="2">ATCC 29133 / PCC 73102</strain>
    </source>
</reference>
<proteinExistence type="predicted"/>
<dbReference type="HOGENOM" id="CLU_3009803_0_0_3"/>
<dbReference type="RefSeq" id="WP_012407692.1">
    <property type="nucleotide sequence ID" value="NC_010628.1"/>
</dbReference>
<sequence length="56" mass="6461">MRTVVLASSFKRAFKRLVRRQPELQERIEERLALLTADPFDPLLQTHKLKGKLSGA</sequence>
<dbReference type="Gene3D" id="3.30.2310.20">
    <property type="entry name" value="RelE-like"/>
    <property type="match status" value="1"/>
</dbReference>
<dbReference type="EnsemblBacteria" id="ACC79670">
    <property type="protein sequence ID" value="ACC79670"/>
    <property type="gene ID" value="Npun_R0938"/>
</dbReference>